<dbReference type="RefSeq" id="WP_378554492.1">
    <property type="nucleotide sequence ID" value="NZ_JBHSBA010000015.1"/>
</dbReference>
<accession>A0ABV8LEJ9</accession>
<dbReference type="Pfam" id="PF26527">
    <property type="entry name" value="DUF8176"/>
    <property type="match status" value="1"/>
</dbReference>
<keyword evidence="4" id="KW-1185">Reference proteome</keyword>
<dbReference type="InterPro" id="IPR058489">
    <property type="entry name" value="DUF8176"/>
</dbReference>
<feature type="region of interest" description="Disordered" evidence="1">
    <location>
        <begin position="92"/>
        <end position="266"/>
    </location>
</feature>
<reference evidence="4" key="1">
    <citation type="journal article" date="2019" name="Int. J. Syst. Evol. Microbiol.">
        <title>The Global Catalogue of Microorganisms (GCM) 10K type strain sequencing project: providing services to taxonomists for standard genome sequencing and annotation.</title>
        <authorList>
            <consortium name="The Broad Institute Genomics Platform"/>
            <consortium name="The Broad Institute Genome Sequencing Center for Infectious Disease"/>
            <person name="Wu L."/>
            <person name="Ma J."/>
        </authorList>
    </citation>
    <scope>NUCLEOTIDE SEQUENCE [LARGE SCALE GENOMIC DNA]</scope>
    <source>
        <strain evidence="4">CGMCC 4.7204</strain>
    </source>
</reference>
<feature type="compositionally biased region" description="Low complexity" evidence="1">
    <location>
        <begin position="282"/>
        <end position="311"/>
    </location>
</feature>
<feature type="compositionally biased region" description="Low complexity" evidence="1">
    <location>
        <begin position="374"/>
        <end position="392"/>
    </location>
</feature>
<sequence length="516" mass="51860">MDRPDAHRPTGARQHDPGSVGGPFGAAPGRHSARDLGAPPPRRVTATADSDTGPRHRLGGGPRTPAGIPVISLPPVPALNMGTKDGYATDRLPIVGGPLDPGAHHALADIPSPAPTHGSGPATERFPTSTDTAFGHAPGAGTHAPDAMSASTGTHTPVPSPAPTPAPGSTATDPRPAAPAPTARQPRVPSPARVQAYAPATSATTRAPMSAPAPARIATDATRRHAPAATPAPISPRGHSSTPARPAPHGLTPSPTPAAVSTPVSWHGPAATYESAPTAAAAPAAVHAPTTPRASTAASQAPAASATDPDSLLAQHDPDPSRPAPDYGGDDEVFVRMINRSKRRRPPRWAAPLAASMAGALLIGGGYFQLRGPAPESAAASSPIGAGSAPAPSRCPAEQVGSRIQGNGPGGTENGVAAILAFQHAYYVARSGDQARTLVSKNSDLPSGADIQAGIDTIPAGTTHCLSITPAADAGQYFVEITEFRPDEVPITYNPQLVGTAEVGGKYLITSIGPAR</sequence>
<evidence type="ECO:0000313" key="4">
    <source>
        <dbReference type="Proteomes" id="UP001595767"/>
    </source>
</evidence>
<evidence type="ECO:0000259" key="2">
    <source>
        <dbReference type="Pfam" id="PF26527"/>
    </source>
</evidence>
<feature type="compositionally biased region" description="Basic and acidic residues" evidence="1">
    <location>
        <begin position="1"/>
        <end position="16"/>
    </location>
</feature>
<comment type="caution">
    <text evidence="3">The sequence shown here is derived from an EMBL/GenBank/DDBJ whole genome shotgun (WGS) entry which is preliminary data.</text>
</comment>
<feature type="domain" description="DUF8176" evidence="2">
    <location>
        <begin position="393"/>
        <end position="512"/>
    </location>
</feature>
<dbReference type="EMBL" id="JBHSBA010000015">
    <property type="protein sequence ID" value="MFC4128714.1"/>
    <property type="molecule type" value="Genomic_DNA"/>
</dbReference>
<proteinExistence type="predicted"/>
<feature type="compositionally biased region" description="Low complexity" evidence="1">
    <location>
        <begin position="167"/>
        <end position="187"/>
    </location>
</feature>
<feature type="compositionally biased region" description="Low complexity" evidence="1">
    <location>
        <begin position="257"/>
        <end position="266"/>
    </location>
</feature>
<dbReference type="Proteomes" id="UP001595767">
    <property type="component" value="Unassembled WGS sequence"/>
</dbReference>
<evidence type="ECO:0000256" key="1">
    <source>
        <dbReference type="SAM" id="MobiDB-lite"/>
    </source>
</evidence>
<evidence type="ECO:0000313" key="3">
    <source>
        <dbReference type="EMBL" id="MFC4128714.1"/>
    </source>
</evidence>
<feature type="region of interest" description="Disordered" evidence="1">
    <location>
        <begin position="374"/>
        <end position="409"/>
    </location>
</feature>
<name>A0ABV8LEJ9_9NOCA</name>
<gene>
    <name evidence="3" type="ORF">ACFOW8_27665</name>
</gene>
<organism evidence="3 4">
    <name type="scientific">Nocardia rhizosphaerae</name>
    <dbReference type="NCBI Taxonomy" id="1691571"/>
    <lineage>
        <taxon>Bacteria</taxon>
        <taxon>Bacillati</taxon>
        <taxon>Actinomycetota</taxon>
        <taxon>Actinomycetes</taxon>
        <taxon>Mycobacteriales</taxon>
        <taxon>Nocardiaceae</taxon>
        <taxon>Nocardia</taxon>
    </lineage>
</organism>
<protein>
    <recommendedName>
        <fullName evidence="2">DUF8176 domain-containing protein</fullName>
    </recommendedName>
</protein>
<feature type="region of interest" description="Disordered" evidence="1">
    <location>
        <begin position="1"/>
        <end position="71"/>
    </location>
</feature>
<feature type="region of interest" description="Disordered" evidence="1">
    <location>
        <begin position="282"/>
        <end position="331"/>
    </location>
</feature>